<dbReference type="InterPro" id="IPR015967">
    <property type="entry name" value="Rcmb_RecR_Znf"/>
</dbReference>
<dbReference type="GO" id="GO:0006310">
    <property type="term" value="P:DNA recombination"/>
    <property type="evidence" value="ECO:0007669"/>
    <property type="project" value="UniProtKB-KW"/>
</dbReference>
<dbReference type="InterPro" id="IPR023627">
    <property type="entry name" value="Rcmb_RecR"/>
</dbReference>
<evidence type="ECO:0000256" key="3">
    <source>
        <dbReference type="ARBA" id="ARBA00022771"/>
    </source>
</evidence>
<dbReference type="EMBL" id="JAGQLL010000034">
    <property type="protein sequence ID" value="MCA9380172.1"/>
    <property type="molecule type" value="Genomic_DNA"/>
</dbReference>
<evidence type="ECO:0000313" key="9">
    <source>
        <dbReference type="Proteomes" id="UP000745577"/>
    </source>
</evidence>
<keyword evidence="2" id="KW-0227">DNA damage</keyword>
<feature type="domain" description="Toprim" evidence="7">
    <location>
        <begin position="80"/>
        <end position="177"/>
    </location>
</feature>
<dbReference type="InterPro" id="IPR000093">
    <property type="entry name" value="DNA_Rcmb_RecR"/>
</dbReference>
<evidence type="ECO:0000256" key="5">
    <source>
        <dbReference type="ARBA" id="ARBA00023172"/>
    </source>
</evidence>
<proteinExistence type="inferred from homology"/>
<evidence type="ECO:0000256" key="2">
    <source>
        <dbReference type="ARBA" id="ARBA00022763"/>
    </source>
</evidence>
<evidence type="ECO:0000256" key="6">
    <source>
        <dbReference type="ARBA" id="ARBA00023204"/>
    </source>
</evidence>
<organism evidence="8 9">
    <name type="scientific">Candidatus Dojkabacteria bacterium</name>
    <dbReference type="NCBI Taxonomy" id="2099670"/>
    <lineage>
        <taxon>Bacteria</taxon>
        <taxon>Candidatus Dojkabacteria</taxon>
    </lineage>
</organism>
<sequence length="192" mass="21346">MYLPRDIEKVINHFSNLPGIGPKSASRLALAFLRIDKLVVEDFAHSLISLKNNVTFCSKCYNLSDDKLCGICNDQERLENQIMVVEDVLDLVAFERTGQYTGKYHVLGGLLSPMQGVGPEDLTIDKLIKRMKNIPGEIELILATSPSLEGEATAMFITEQLHDIPEISITRIARGVPTGADLDYTDKLTLLR</sequence>
<evidence type="ECO:0000256" key="1">
    <source>
        <dbReference type="ARBA" id="ARBA00022723"/>
    </source>
</evidence>
<keyword evidence="4" id="KW-0862">Zinc</keyword>
<dbReference type="CDD" id="cd01025">
    <property type="entry name" value="TOPRIM_recR"/>
    <property type="match status" value="1"/>
</dbReference>
<reference evidence="8" key="2">
    <citation type="journal article" date="2021" name="Microbiome">
        <title>Successional dynamics and alternative stable states in a saline activated sludge microbial community over 9 years.</title>
        <authorList>
            <person name="Wang Y."/>
            <person name="Ye J."/>
            <person name="Ju F."/>
            <person name="Liu L."/>
            <person name="Boyd J.A."/>
            <person name="Deng Y."/>
            <person name="Parks D.H."/>
            <person name="Jiang X."/>
            <person name="Yin X."/>
            <person name="Woodcroft B.J."/>
            <person name="Tyson G.W."/>
            <person name="Hugenholtz P."/>
            <person name="Polz M.F."/>
            <person name="Zhang T."/>
        </authorList>
    </citation>
    <scope>NUCLEOTIDE SEQUENCE</scope>
    <source>
        <strain evidence="8">HKST-UBA15</strain>
    </source>
</reference>
<dbReference type="Gene3D" id="3.40.1360.10">
    <property type="match status" value="1"/>
</dbReference>
<evidence type="ECO:0000259" key="7">
    <source>
        <dbReference type="PROSITE" id="PS50880"/>
    </source>
</evidence>
<dbReference type="HAMAP" id="MF_00017">
    <property type="entry name" value="RecR"/>
    <property type="match status" value="1"/>
</dbReference>
<dbReference type="InterPro" id="IPR006171">
    <property type="entry name" value="TOPRIM_dom"/>
</dbReference>
<dbReference type="GO" id="GO:0003677">
    <property type="term" value="F:DNA binding"/>
    <property type="evidence" value="ECO:0007669"/>
    <property type="project" value="InterPro"/>
</dbReference>
<dbReference type="GO" id="GO:0008270">
    <property type="term" value="F:zinc ion binding"/>
    <property type="evidence" value="ECO:0007669"/>
    <property type="project" value="UniProtKB-KW"/>
</dbReference>
<dbReference type="SUPFAM" id="SSF111304">
    <property type="entry name" value="Recombination protein RecR"/>
    <property type="match status" value="1"/>
</dbReference>
<dbReference type="Proteomes" id="UP000745577">
    <property type="component" value="Unassembled WGS sequence"/>
</dbReference>
<comment type="caution">
    <text evidence="8">The sequence shown here is derived from an EMBL/GenBank/DDBJ whole genome shotgun (WGS) entry which is preliminary data.</text>
</comment>
<dbReference type="GO" id="GO:0006281">
    <property type="term" value="P:DNA repair"/>
    <property type="evidence" value="ECO:0007669"/>
    <property type="project" value="UniProtKB-KW"/>
</dbReference>
<dbReference type="Pfam" id="PF21175">
    <property type="entry name" value="RecR_C"/>
    <property type="match status" value="1"/>
</dbReference>
<dbReference type="InterPro" id="IPR034137">
    <property type="entry name" value="TOPRIM_RecR"/>
</dbReference>
<keyword evidence="6" id="KW-0234">DNA repair</keyword>
<evidence type="ECO:0000256" key="4">
    <source>
        <dbReference type="ARBA" id="ARBA00022833"/>
    </source>
</evidence>
<dbReference type="AlphaFoldDB" id="A0A955I9H6"/>
<gene>
    <name evidence="8" type="primary">recR</name>
    <name evidence="8" type="ORF">KC675_03255</name>
</gene>
<keyword evidence="3" id="KW-0863">Zinc-finger</keyword>
<dbReference type="PANTHER" id="PTHR30446:SF0">
    <property type="entry name" value="RECOMBINATION PROTEIN RECR"/>
    <property type="match status" value="1"/>
</dbReference>
<dbReference type="Pfam" id="PF02132">
    <property type="entry name" value="RecR_ZnF"/>
    <property type="match status" value="1"/>
</dbReference>
<dbReference type="NCBIfam" id="TIGR00615">
    <property type="entry name" value="recR"/>
    <property type="match status" value="1"/>
</dbReference>
<accession>A0A955I9H6</accession>
<keyword evidence="5" id="KW-0233">DNA recombination</keyword>
<dbReference type="SMART" id="SM00493">
    <property type="entry name" value="TOPRIM"/>
    <property type="match status" value="1"/>
</dbReference>
<evidence type="ECO:0000313" key="8">
    <source>
        <dbReference type="EMBL" id="MCA9380172.1"/>
    </source>
</evidence>
<dbReference type="Gene3D" id="1.10.8.420">
    <property type="entry name" value="RecR Domain 1"/>
    <property type="match status" value="1"/>
</dbReference>
<feature type="non-terminal residue" evidence="8">
    <location>
        <position position="192"/>
    </location>
</feature>
<dbReference type="PROSITE" id="PS50880">
    <property type="entry name" value="TOPRIM"/>
    <property type="match status" value="1"/>
</dbReference>
<reference evidence="8" key="1">
    <citation type="submission" date="2020-04" db="EMBL/GenBank/DDBJ databases">
        <authorList>
            <person name="Zhang T."/>
        </authorList>
    </citation>
    <scope>NUCLEOTIDE SEQUENCE</scope>
    <source>
        <strain evidence="8">HKST-UBA15</strain>
    </source>
</reference>
<dbReference type="Pfam" id="PF21176">
    <property type="entry name" value="RecR_HhH"/>
    <property type="match status" value="1"/>
</dbReference>
<dbReference type="PANTHER" id="PTHR30446">
    <property type="entry name" value="RECOMBINATION PROTEIN RECR"/>
    <property type="match status" value="1"/>
</dbReference>
<name>A0A955I9H6_9BACT</name>
<protein>
    <submittedName>
        <fullName evidence="8">Recombination protein RecR</fullName>
    </submittedName>
</protein>
<keyword evidence="1" id="KW-0479">Metal-binding</keyword>
<dbReference type="Pfam" id="PF13662">
    <property type="entry name" value="Toprim_4"/>
    <property type="match status" value="1"/>
</dbReference>
<dbReference type="Gene3D" id="6.10.250.240">
    <property type="match status" value="1"/>
</dbReference>